<keyword evidence="6 7" id="KW-0472">Membrane</keyword>
<gene>
    <name evidence="10" type="ORF">F5X68DRAFT_275539</name>
</gene>
<keyword evidence="2 7" id="KW-0812">Transmembrane</keyword>
<evidence type="ECO:0000256" key="6">
    <source>
        <dbReference type="ARBA" id="ARBA00023136"/>
    </source>
</evidence>
<keyword evidence="11" id="KW-1185">Reference proteome</keyword>
<feature type="transmembrane region" description="Helical" evidence="7">
    <location>
        <begin position="229"/>
        <end position="248"/>
    </location>
</feature>
<comment type="caution">
    <text evidence="10">The sequence shown here is derived from an EMBL/GenBank/DDBJ whole genome shotgun (WGS) entry which is preliminary data.</text>
</comment>
<protein>
    <submittedName>
        <fullName evidence="10">Oligosaccharyltransferase subunit Ribophorin II-domain-containing protein</fullName>
    </submittedName>
</protein>
<feature type="signal peptide" evidence="8">
    <location>
        <begin position="1"/>
        <end position="20"/>
    </location>
</feature>
<evidence type="ECO:0000256" key="3">
    <source>
        <dbReference type="ARBA" id="ARBA00022729"/>
    </source>
</evidence>
<keyword evidence="4" id="KW-0256">Endoplasmic reticulum</keyword>
<dbReference type="GO" id="GO:0006487">
    <property type="term" value="P:protein N-linked glycosylation"/>
    <property type="evidence" value="ECO:0007669"/>
    <property type="project" value="TreeGrafter"/>
</dbReference>
<keyword evidence="5 7" id="KW-1133">Transmembrane helix</keyword>
<evidence type="ECO:0000256" key="8">
    <source>
        <dbReference type="SAM" id="SignalP"/>
    </source>
</evidence>
<dbReference type="EMBL" id="JAGSXJ010000010">
    <property type="protein sequence ID" value="KAH6687822.1"/>
    <property type="molecule type" value="Genomic_DNA"/>
</dbReference>
<feature type="chain" id="PRO_5044195908" evidence="8">
    <location>
        <begin position="21"/>
        <end position="288"/>
    </location>
</feature>
<name>A0A9P9A8V7_9PEZI</name>
<sequence>MRLLTSILPALALAASGVSAASSWAFSDATVTRVSKTEGDVKQPLVATTPLKSALSLGAKDSIKIVLTAKESGKAKRPHQAFLVLRETADTPGLDVHFPLTLKDNGKGVVEIAQKDLPVQHSVSSGPLSARIVIGSFGAAQALETAGLFEINVTLADDRAAQKNDPPLRYGKREEIVHQFRPPPQTPPKVISIFFALAVLATFPAVLIAWAALGGNVSDAAKSFSSAPLSHALFFGSLVAMEGALFLYHVQWRLFQFLPVAGVISVVAFVSGSKALGEIQGRRLAGQR</sequence>
<dbReference type="AlphaFoldDB" id="A0A9P9A8V7"/>
<comment type="subcellular location">
    <subcellularLocation>
        <location evidence="1">Endoplasmic reticulum membrane</location>
        <topology evidence="1">Multi-pass membrane protein</topology>
    </subcellularLocation>
</comment>
<evidence type="ECO:0000256" key="7">
    <source>
        <dbReference type="SAM" id="Phobius"/>
    </source>
</evidence>
<dbReference type="OrthoDB" id="432292at2759"/>
<accession>A0A9P9A8V7</accession>
<dbReference type="PANTHER" id="PTHR12640:SF0">
    <property type="entry name" value="DOLICHYL-DIPHOSPHOOLIGOSACCHARIDE--PROTEIN GLYCOSYLTRANSFERASE SUBUNIT 2"/>
    <property type="match status" value="1"/>
</dbReference>
<dbReference type="InterPro" id="IPR056790">
    <property type="entry name" value="Ribophorin_II_C"/>
</dbReference>
<evidence type="ECO:0000256" key="5">
    <source>
        <dbReference type="ARBA" id="ARBA00022989"/>
    </source>
</evidence>
<dbReference type="InterPro" id="IPR008814">
    <property type="entry name" value="Swp1"/>
</dbReference>
<evidence type="ECO:0000313" key="11">
    <source>
        <dbReference type="Proteomes" id="UP000770015"/>
    </source>
</evidence>
<dbReference type="PANTHER" id="PTHR12640">
    <property type="entry name" value="RIBOPHORIN II"/>
    <property type="match status" value="1"/>
</dbReference>
<evidence type="ECO:0000313" key="10">
    <source>
        <dbReference type="EMBL" id="KAH6687822.1"/>
    </source>
</evidence>
<organism evidence="10 11">
    <name type="scientific">Plectosphaerella plurivora</name>
    <dbReference type="NCBI Taxonomy" id="936078"/>
    <lineage>
        <taxon>Eukaryota</taxon>
        <taxon>Fungi</taxon>
        <taxon>Dikarya</taxon>
        <taxon>Ascomycota</taxon>
        <taxon>Pezizomycotina</taxon>
        <taxon>Sordariomycetes</taxon>
        <taxon>Hypocreomycetidae</taxon>
        <taxon>Glomerellales</taxon>
        <taxon>Plectosphaerellaceae</taxon>
        <taxon>Plectosphaerella</taxon>
    </lineage>
</organism>
<keyword evidence="3 8" id="KW-0732">Signal</keyword>
<dbReference type="Pfam" id="PF25147">
    <property type="entry name" value="Ribophorin_II_C"/>
    <property type="match status" value="1"/>
</dbReference>
<evidence type="ECO:0000256" key="1">
    <source>
        <dbReference type="ARBA" id="ARBA00004477"/>
    </source>
</evidence>
<reference evidence="10" key="1">
    <citation type="journal article" date="2021" name="Nat. Commun.">
        <title>Genetic determinants of endophytism in the Arabidopsis root mycobiome.</title>
        <authorList>
            <person name="Mesny F."/>
            <person name="Miyauchi S."/>
            <person name="Thiergart T."/>
            <person name="Pickel B."/>
            <person name="Atanasova L."/>
            <person name="Karlsson M."/>
            <person name="Huettel B."/>
            <person name="Barry K.W."/>
            <person name="Haridas S."/>
            <person name="Chen C."/>
            <person name="Bauer D."/>
            <person name="Andreopoulos W."/>
            <person name="Pangilinan J."/>
            <person name="LaButti K."/>
            <person name="Riley R."/>
            <person name="Lipzen A."/>
            <person name="Clum A."/>
            <person name="Drula E."/>
            <person name="Henrissat B."/>
            <person name="Kohler A."/>
            <person name="Grigoriev I.V."/>
            <person name="Martin F.M."/>
            <person name="Hacquard S."/>
        </authorList>
    </citation>
    <scope>NUCLEOTIDE SEQUENCE</scope>
    <source>
        <strain evidence="10">MPI-SDFR-AT-0117</strain>
    </source>
</reference>
<feature type="transmembrane region" description="Helical" evidence="7">
    <location>
        <begin position="254"/>
        <end position="273"/>
    </location>
</feature>
<dbReference type="GO" id="GO:0008250">
    <property type="term" value="C:oligosaccharyltransferase complex"/>
    <property type="evidence" value="ECO:0007669"/>
    <property type="project" value="InterPro"/>
</dbReference>
<proteinExistence type="predicted"/>
<feature type="domain" description="Ribophorin II C-terminal" evidence="9">
    <location>
        <begin position="180"/>
        <end position="283"/>
    </location>
</feature>
<evidence type="ECO:0000259" key="9">
    <source>
        <dbReference type="Pfam" id="PF25147"/>
    </source>
</evidence>
<feature type="transmembrane region" description="Helical" evidence="7">
    <location>
        <begin position="190"/>
        <end position="217"/>
    </location>
</feature>
<evidence type="ECO:0000256" key="4">
    <source>
        <dbReference type="ARBA" id="ARBA00022824"/>
    </source>
</evidence>
<evidence type="ECO:0000256" key="2">
    <source>
        <dbReference type="ARBA" id="ARBA00022692"/>
    </source>
</evidence>
<dbReference type="Proteomes" id="UP000770015">
    <property type="component" value="Unassembled WGS sequence"/>
</dbReference>